<dbReference type="Gene3D" id="1.10.3210.10">
    <property type="entry name" value="Hypothetical protein af1432"/>
    <property type="match status" value="2"/>
</dbReference>
<gene>
    <name evidence="2" type="ORF">DDIC_08245</name>
</gene>
<reference evidence="2 3" key="1">
    <citation type="submission" date="2019-02" db="EMBL/GenBank/DDBJ databases">
        <title>Complete Genome Sequence of Desulfovibrio desulfuricans IC1, a Sulfonate Utilizing Anaerobe.</title>
        <authorList>
            <person name="Day L.A."/>
            <person name="De Leon K.B."/>
            <person name="Wall J.D."/>
        </authorList>
    </citation>
    <scope>NUCLEOTIDE SEQUENCE [LARGE SCALE GENOMIC DNA]</scope>
    <source>
        <strain evidence="2 3">IC1</strain>
    </source>
</reference>
<dbReference type="EMBL" id="CP036295">
    <property type="protein sequence ID" value="QCC85862.1"/>
    <property type="molecule type" value="Genomic_DNA"/>
</dbReference>
<evidence type="ECO:0000259" key="1">
    <source>
        <dbReference type="Pfam" id="PF13023"/>
    </source>
</evidence>
<dbReference type="AlphaFoldDB" id="A0A4P7UQI5"/>
<dbReference type="RefSeq" id="WP_136399994.1">
    <property type="nucleotide sequence ID" value="NZ_CP036295.1"/>
</dbReference>
<accession>A0A4P7UQI5</accession>
<dbReference type="InterPro" id="IPR006674">
    <property type="entry name" value="HD_domain"/>
</dbReference>
<organism evidence="2 3">
    <name type="scientific">Desulfovibrio desulfuricans</name>
    <dbReference type="NCBI Taxonomy" id="876"/>
    <lineage>
        <taxon>Bacteria</taxon>
        <taxon>Pseudomonadati</taxon>
        <taxon>Thermodesulfobacteriota</taxon>
        <taxon>Desulfovibrionia</taxon>
        <taxon>Desulfovibrionales</taxon>
        <taxon>Desulfovibrionaceae</taxon>
        <taxon>Desulfovibrio</taxon>
    </lineage>
</organism>
<dbReference type="OrthoDB" id="48898at2"/>
<protein>
    <submittedName>
        <fullName evidence="2">HD domain-containing protein</fullName>
    </submittedName>
</protein>
<dbReference type="Pfam" id="PF13023">
    <property type="entry name" value="HD_3"/>
    <property type="match status" value="1"/>
</dbReference>
<evidence type="ECO:0000313" key="3">
    <source>
        <dbReference type="Proteomes" id="UP000297065"/>
    </source>
</evidence>
<dbReference type="SUPFAM" id="SSF109604">
    <property type="entry name" value="HD-domain/PDEase-like"/>
    <property type="match status" value="2"/>
</dbReference>
<sequence>MPVIRKNLLQLIFSGAYLLRWNDKLRPVELLETDKQAHKMLLACVLWHENSRHMPDPQRVALATEVIEGGLFDYFYRLIITDVKPPIYYKIKENPEQFRQLTAHVLDKLEPALAPLGPFWERMRQWHASPDDDTPARRILTAAHLFASQWEFKLIEPLNAPFDDEMGDIGQSFPDRLDTFAELHGLAAMRTPGTALSRLANLCGQLRFQVRWTQAPRIPATSVLGHMFIVASYAYFFSLAVNACPARANNNFFCGLFHDLPEVLTRDIISPVKQSISDLPKIIKEYEDKELERRVFGPLRHEGFTSLVERIEYYLGAAVGSEFQECVRENGVARAVDGYQALAACNHNEMDPKDGQLVKVCDNLAAFIEAHSSIRNGVSSPHLLEACVRLQTRLRENSPNGLGLDALLADFD</sequence>
<name>A0A4P7UQI5_DESDE</name>
<evidence type="ECO:0000313" key="2">
    <source>
        <dbReference type="EMBL" id="QCC85862.1"/>
    </source>
</evidence>
<dbReference type="Proteomes" id="UP000297065">
    <property type="component" value="Chromosome"/>
</dbReference>
<proteinExistence type="predicted"/>
<feature type="domain" description="HD" evidence="1">
    <location>
        <begin position="203"/>
        <end position="386"/>
    </location>
</feature>